<dbReference type="PANTHER" id="PTHR21600:SF87">
    <property type="entry name" value="RNA PSEUDOURIDYLATE SYNTHASE DOMAIN-CONTAINING PROTEIN 1"/>
    <property type="match status" value="1"/>
</dbReference>
<comment type="caution">
    <text evidence="4">The sequence shown here is derived from an EMBL/GenBank/DDBJ whole genome shotgun (WGS) entry which is preliminary data.</text>
</comment>
<name>A0ABW5X950_9FLAO</name>
<dbReference type="Gene3D" id="3.30.2350.10">
    <property type="entry name" value="Pseudouridine synthase"/>
    <property type="match status" value="1"/>
</dbReference>
<comment type="similarity">
    <text evidence="1">Belongs to the pseudouridine synthase RluA family.</text>
</comment>
<protein>
    <submittedName>
        <fullName evidence="4">RluA family pseudouridine synthase</fullName>
        <ecNumber evidence="4">5.4.99.-</ecNumber>
    </submittedName>
</protein>
<dbReference type="Pfam" id="PF00849">
    <property type="entry name" value="PseudoU_synth_2"/>
    <property type="match status" value="1"/>
</dbReference>
<evidence type="ECO:0000313" key="4">
    <source>
        <dbReference type="EMBL" id="MFD2834962.1"/>
    </source>
</evidence>
<evidence type="ECO:0000256" key="1">
    <source>
        <dbReference type="ARBA" id="ARBA00010876"/>
    </source>
</evidence>
<evidence type="ECO:0000259" key="3">
    <source>
        <dbReference type="Pfam" id="PF00849"/>
    </source>
</evidence>
<keyword evidence="5" id="KW-1185">Reference proteome</keyword>
<organism evidence="4 5">
    <name type="scientific">Christiangramia antarctica</name>
    <dbReference type="NCBI Taxonomy" id="2058158"/>
    <lineage>
        <taxon>Bacteria</taxon>
        <taxon>Pseudomonadati</taxon>
        <taxon>Bacteroidota</taxon>
        <taxon>Flavobacteriia</taxon>
        <taxon>Flavobacteriales</taxon>
        <taxon>Flavobacteriaceae</taxon>
        <taxon>Christiangramia</taxon>
    </lineage>
</organism>
<keyword evidence="4" id="KW-0413">Isomerase</keyword>
<reference evidence="5" key="1">
    <citation type="journal article" date="2019" name="Int. J. Syst. Evol. Microbiol.">
        <title>The Global Catalogue of Microorganisms (GCM) 10K type strain sequencing project: providing services to taxonomists for standard genome sequencing and annotation.</title>
        <authorList>
            <consortium name="The Broad Institute Genomics Platform"/>
            <consortium name="The Broad Institute Genome Sequencing Center for Infectious Disease"/>
            <person name="Wu L."/>
            <person name="Ma J."/>
        </authorList>
    </citation>
    <scope>NUCLEOTIDE SEQUENCE [LARGE SCALE GENOMIC DNA]</scope>
    <source>
        <strain evidence="5">KCTC 52925</strain>
    </source>
</reference>
<dbReference type="PROSITE" id="PS50889">
    <property type="entry name" value="S4"/>
    <property type="match status" value="1"/>
</dbReference>
<evidence type="ECO:0000313" key="5">
    <source>
        <dbReference type="Proteomes" id="UP001597438"/>
    </source>
</evidence>
<proteinExistence type="inferred from homology"/>
<dbReference type="GO" id="GO:0016853">
    <property type="term" value="F:isomerase activity"/>
    <property type="evidence" value="ECO:0007669"/>
    <property type="project" value="UniProtKB-KW"/>
</dbReference>
<dbReference type="InterPro" id="IPR006145">
    <property type="entry name" value="PsdUridine_synth_RsuA/RluA"/>
</dbReference>
<sequence length="289" mass="32630">MKILETHIVPAVSQKIRLQEYAVSIFINCPTKSSLKKAIKKKQILVDGIPATTSLWVEKGMQIDLLQDNQVNKIFELQIPVLFEDEFVAVVNKPPGLPTSGNFFKTLENCLPYNLKFSGETDALNNPLPAHRLDSSTSGLVVCAKTQTSLRKLQQDFQNKCIEKEYVALVYGKLDGTKNIEIPIQGKKSKTIVTVLASYKIDGMNYTLIRAKPETGRTHQIRIHLSDSGYPLVGDKIYSNIHSEFFKGKSLFLFARKLKFQHPLTSEQLQFSLPLPKKFRNLKNLKGSH</sequence>
<dbReference type="PANTHER" id="PTHR21600">
    <property type="entry name" value="MITOCHONDRIAL RNA PSEUDOURIDINE SYNTHASE"/>
    <property type="match status" value="1"/>
</dbReference>
<evidence type="ECO:0000256" key="2">
    <source>
        <dbReference type="PROSITE-ProRule" id="PRU00182"/>
    </source>
</evidence>
<dbReference type="RefSeq" id="WP_251740103.1">
    <property type="nucleotide sequence ID" value="NZ_JBHUOJ010000037.1"/>
</dbReference>
<dbReference type="Proteomes" id="UP001597438">
    <property type="component" value="Unassembled WGS sequence"/>
</dbReference>
<dbReference type="InterPro" id="IPR020103">
    <property type="entry name" value="PsdUridine_synth_cat_dom_sf"/>
</dbReference>
<dbReference type="CDD" id="cd02869">
    <property type="entry name" value="PseudoU_synth_RluA_like"/>
    <property type="match status" value="1"/>
</dbReference>
<dbReference type="InterPro" id="IPR050188">
    <property type="entry name" value="RluA_PseudoU_synthase"/>
</dbReference>
<dbReference type="InterPro" id="IPR006224">
    <property type="entry name" value="PsdUridine_synth_RluA-like_CS"/>
</dbReference>
<dbReference type="SUPFAM" id="SSF55120">
    <property type="entry name" value="Pseudouridine synthase"/>
    <property type="match status" value="1"/>
</dbReference>
<keyword evidence="2" id="KW-0694">RNA-binding</keyword>
<dbReference type="EMBL" id="JBHUOJ010000037">
    <property type="protein sequence ID" value="MFD2834962.1"/>
    <property type="molecule type" value="Genomic_DNA"/>
</dbReference>
<accession>A0ABW5X950</accession>
<gene>
    <name evidence="4" type="ORF">ACFSYS_16845</name>
</gene>
<dbReference type="PROSITE" id="PS01129">
    <property type="entry name" value="PSI_RLU"/>
    <property type="match status" value="1"/>
</dbReference>
<feature type="domain" description="Pseudouridine synthase RsuA/RluA-like" evidence="3">
    <location>
        <begin position="88"/>
        <end position="226"/>
    </location>
</feature>
<dbReference type="EC" id="5.4.99.-" evidence="4"/>